<dbReference type="EMBL" id="VYXP01000002">
    <property type="protein sequence ID" value="KAA9133556.1"/>
    <property type="molecule type" value="Genomic_DNA"/>
</dbReference>
<organism evidence="1 2">
    <name type="scientific">Marinihelvus fidelis</name>
    <dbReference type="NCBI Taxonomy" id="2613842"/>
    <lineage>
        <taxon>Bacteria</taxon>
        <taxon>Pseudomonadati</taxon>
        <taxon>Pseudomonadota</taxon>
        <taxon>Gammaproteobacteria</taxon>
        <taxon>Chromatiales</taxon>
        <taxon>Wenzhouxiangellaceae</taxon>
        <taxon>Marinihelvus</taxon>
    </lineage>
</organism>
<accession>A0A5N0TI65</accession>
<evidence type="ECO:0000313" key="2">
    <source>
        <dbReference type="Proteomes" id="UP000325372"/>
    </source>
</evidence>
<proteinExistence type="predicted"/>
<dbReference type="RefSeq" id="WP_150863118.1">
    <property type="nucleotide sequence ID" value="NZ_VYXP01000002.1"/>
</dbReference>
<protein>
    <submittedName>
        <fullName evidence="1">Uncharacterized protein</fullName>
    </submittedName>
</protein>
<sequence>MNFEQHTELQQLRTTLVDSLHLERRQRVMTESEQLEEIRFQIQRTVNAIDRRILSDQPARTQ</sequence>
<reference evidence="1 2" key="1">
    <citation type="submission" date="2019-09" db="EMBL/GenBank/DDBJ databases">
        <title>Wenzhouxiangella sp. Genome sequencing and assembly.</title>
        <authorList>
            <person name="Zhang R."/>
        </authorList>
    </citation>
    <scope>NUCLEOTIDE SEQUENCE [LARGE SCALE GENOMIC DNA]</scope>
    <source>
        <strain evidence="1 2">W260</strain>
    </source>
</reference>
<name>A0A5N0TI65_9GAMM</name>
<evidence type="ECO:0000313" key="1">
    <source>
        <dbReference type="EMBL" id="KAA9133556.1"/>
    </source>
</evidence>
<gene>
    <name evidence="1" type="ORF">F3N42_04195</name>
</gene>
<dbReference type="Proteomes" id="UP000325372">
    <property type="component" value="Unassembled WGS sequence"/>
</dbReference>
<keyword evidence="2" id="KW-1185">Reference proteome</keyword>
<dbReference type="AlphaFoldDB" id="A0A5N0TI65"/>
<comment type="caution">
    <text evidence="1">The sequence shown here is derived from an EMBL/GenBank/DDBJ whole genome shotgun (WGS) entry which is preliminary data.</text>
</comment>